<reference evidence="2 3" key="1">
    <citation type="submission" date="2023-01" db="EMBL/GenBank/DDBJ databases">
        <title>Analysis of 21 Apiospora genomes using comparative genomics revels a genus with tremendous synthesis potential of carbohydrate active enzymes and secondary metabolites.</title>
        <authorList>
            <person name="Sorensen T."/>
        </authorList>
    </citation>
    <scope>NUCLEOTIDE SEQUENCE [LARGE SCALE GENOMIC DNA]</scope>
    <source>
        <strain evidence="2 3">CBS 135458</strain>
    </source>
</reference>
<evidence type="ECO:0000313" key="2">
    <source>
        <dbReference type="EMBL" id="KAK8038392.1"/>
    </source>
</evidence>
<comment type="caution">
    <text evidence="2">The sequence shown here is derived from an EMBL/GenBank/DDBJ whole genome shotgun (WGS) entry which is preliminary data.</text>
</comment>
<keyword evidence="3" id="KW-1185">Reference proteome</keyword>
<feature type="region of interest" description="Disordered" evidence="1">
    <location>
        <begin position="120"/>
        <end position="167"/>
    </location>
</feature>
<feature type="compositionally biased region" description="Polar residues" evidence="1">
    <location>
        <begin position="29"/>
        <end position="49"/>
    </location>
</feature>
<dbReference type="RefSeq" id="XP_066708244.1">
    <property type="nucleotide sequence ID" value="XM_066866568.1"/>
</dbReference>
<dbReference type="EMBL" id="JAQQWL010000016">
    <property type="protein sequence ID" value="KAK8038392.1"/>
    <property type="molecule type" value="Genomic_DNA"/>
</dbReference>
<organism evidence="2 3">
    <name type="scientific">Apiospora phragmitis</name>
    <dbReference type="NCBI Taxonomy" id="2905665"/>
    <lineage>
        <taxon>Eukaryota</taxon>
        <taxon>Fungi</taxon>
        <taxon>Dikarya</taxon>
        <taxon>Ascomycota</taxon>
        <taxon>Pezizomycotina</taxon>
        <taxon>Sordariomycetes</taxon>
        <taxon>Xylariomycetidae</taxon>
        <taxon>Amphisphaeriales</taxon>
        <taxon>Apiosporaceae</taxon>
        <taxon>Apiospora</taxon>
    </lineage>
</organism>
<evidence type="ECO:0000313" key="3">
    <source>
        <dbReference type="Proteomes" id="UP001480595"/>
    </source>
</evidence>
<feature type="compositionally biased region" description="Low complexity" evidence="1">
    <location>
        <begin position="137"/>
        <end position="147"/>
    </location>
</feature>
<name>A0ABR1SW07_9PEZI</name>
<gene>
    <name evidence="2" type="ORF">PG994_015159</name>
</gene>
<dbReference type="GeneID" id="92099631"/>
<evidence type="ECO:0000256" key="1">
    <source>
        <dbReference type="SAM" id="MobiDB-lite"/>
    </source>
</evidence>
<accession>A0ABR1SW07</accession>
<dbReference type="Proteomes" id="UP001480595">
    <property type="component" value="Unassembled WGS sequence"/>
</dbReference>
<feature type="region of interest" description="Disordered" evidence="1">
    <location>
        <begin position="1"/>
        <end position="70"/>
    </location>
</feature>
<feature type="compositionally biased region" description="Polar residues" evidence="1">
    <location>
        <begin position="120"/>
        <end position="136"/>
    </location>
</feature>
<proteinExistence type="predicted"/>
<sequence>MSQAPKPVLATPMSPYTPQPAQDLYSPRRPSSQVLRHPSNGKSPVTQLATHGMHSDLPPIGSPQSEVNCNASLPSIRSQFGKHLSDHPSMTEKEHAMKHDPLPTLPLSLFAASCMLATGSSHTPQTVSSTNAYTLRSGSGMSSSGDSPNVSDQQIPTPTSSNIDRMSIDNTTNPTGSFVCKFAGCNAAPFQT</sequence>
<feature type="compositionally biased region" description="Polar residues" evidence="1">
    <location>
        <begin position="148"/>
        <end position="167"/>
    </location>
</feature>
<protein>
    <submittedName>
        <fullName evidence="2">C2H2 type zinc finger domain-containing protein</fullName>
    </submittedName>
</protein>